<evidence type="ECO:0000256" key="5">
    <source>
        <dbReference type="ARBA" id="ARBA00022989"/>
    </source>
</evidence>
<dbReference type="GO" id="GO:0000139">
    <property type="term" value="C:Golgi membrane"/>
    <property type="evidence" value="ECO:0007669"/>
    <property type="project" value="UniProtKB-SubCell"/>
</dbReference>
<accession>A0A8J9ZQZ0</accession>
<dbReference type="OrthoDB" id="2019940at2759"/>
<keyword evidence="5" id="KW-1133">Transmembrane helix</keyword>
<evidence type="ECO:0000256" key="2">
    <source>
        <dbReference type="ARBA" id="ARBA00006339"/>
    </source>
</evidence>
<evidence type="ECO:0000256" key="7">
    <source>
        <dbReference type="ARBA" id="ARBA00023136"/>
    </source>
</evidence>
<dbReference type="InterPro" id="IPR005331">
    <property type="entry name" value="Sulfotransferase"/>
</dbReference>
<keyword evidence="8 9" id="KW-0325">Glycoprotein</keyword>
<keyword evidence="6 9" id="KW-0333">Golgi apparatus</keyword>
<keyword evidence="3 9" id="KW-0808">Transferase</keyword>
<keyword evidence="9" id="KW-0119">Carbohydrate metabolism</keyword>
<dbReference type="EC" id="2.8.2.-" evidence="9"/>
<dbReference type="Pfam" id="PF03567">
    <property type="entry name" value="Sulfotransfer_2"/>
    <property type="match status" value="1"/>
</dbReference>
<dbReference type="InterPro" id="IPR018011">
    <property type="entry name" value="Carb_sulfotrans_8-10"/>
</dbReference>
<reference evidence="10" key="1">
    <citation type="submission" date="2022-01" db="EMBL/GenBank/DDBJ databases">
        <authorList>
            <person name="Braso-Vives M."/>
        </authorList>
    </citation>
    <scope>NUCLEOTIDE SEQUENCE</scope>
</reference>
<keyword evidence="11" id="KW-1185">Reference proteome</keyword>
<keyword evidence="4" id="KW-0812">Transmembrane</keyword>
<comment type="similarity">
    <text evidence="2 9">Belongs to the sulfotransferase 2 family.</text>
</comment>
<dbReference type="EMBL" id="OV696688">
    <property type="protein sequence ID" value="CAH1257985.1"/>
    <property type="molecule type" value="Genomic_DNA"/>
</dbReference>
<dbReference type="PANTHER" id="PTHR12137:SF33">
    <property type="entry name" value="CARBOHYDRATE SULFOTRANSFERASE 14"/>
    <property type="match status" value="1"/>
</dbReference>
<evidence type="ECO:0000256" key="6">
    <source>
        <dbReference type="ARBA" id="ARBA00023034"/>
    </source>
</evidence>
<evidence type="ECO:0000256" key="4">
    <source>
        <dbReference type="ARBA" id="ARBA00022692"/>
    </source>
</evidence>
<dbReference type="Proteomes" id="UP000838412">
    <property type="component" value="Chromosome 3"/>
</dbReference>
<keyword evidence="9" id="KW-0735">Signal-anchor</keyword>
<sequence length="462" mass="54013">MYVEYDFIAHTDTLAEDLRLFFHKIGVVGKDGILPRQHPTRAKTGFGNTFREVPTEDIRRIGEIYKPDFDMFVHYFDEDPVLIEHGRRDVYNADHQLGWIHKQHFKLLSSYSNRDADMRLATYNKLMVVRDPLERLASAWLDKFINNPRRFSYIKRFQQKTVFKSGFRNRRPAGRTSNGVPPIPFRDFIRSIIDKIYLDVHWEPFFSLCAPCQVEYDFIAHTDTLVEDLRLFFHKIGVVGKDGILPRQHPTRAKTGFGNTFREVPTEDIRRIGEIYKPDFDMFGYSFDEDLALIEHERRDGLKQNVSGRIEEEVVLHDHVNIMAKRNRNGLDEDVVTMSTVRELLENQKKEFTGLMELQERNFKSFIETVTVTTNRRLDDLIREVQDVKGSLQYSEREIGGTKIAFQQQEEKITGIEMLRWTNYTGGSDMHKGTNYLLIECGSCTKAGNWSMAVRNICLTMM</sequence>
<dbReference type="AlphaFoldDB" id="A0A8J9ZQZ0"/>
<name>A0A8J9ZQZ0_BRALA</name>
<evidence type="ECO:0000313" key="10">
    <source>
        <dbReference type="EMBL" id="CAH1257985.1"/>
    </source>
</evidence>
<protein>
    <recommendedName>
        <fullName evidence="9">Carbohydrate sulfotransferase</fullName>
        <ecNumber evidence="9">2.8.2.-</ecNumber>
    </recommendedName>
</protein>
<dbReference type="PANTHER" id="PTHR12137">
    <property type="entry name" value="CARBOHYDRATE SULFOTRANSFERASE"/>
    <property type="match status" value="1"/>
</dbReference>
<evidence type="ECO:0000256" key="8">
    <source>
        <dbReference type="ARBA" id="ARBA00023180"/>
    </source>
</evidence>
<keyword evidence="7" id="KW-0472">Membrane</keyword>
<evidence type="ECO:0000256" key="9">
    <source>
        <dbReference type="RuleBase" id="RU364020"/>
    </source>
</evidence>
<evidence type="ECO:0000313" key="11">
    <source>
        <dbReference type="Proteomes" id="UP000838412"/>
    </source>
</evidence>
<dbReference type="GO" id="GO:0016051">
    <property type="term" value="P:carbohydrate biosynthetic process"/>
    <property type="evidence" value="ECO:0007669"/>
    <property type="project" value="InterPro"/>
</dbReference>
<dbReference type="GO" id="GO:0008146">
    <property type="term" value="F:sulfotransferase activity"/>
    <property type="evidence" value="ECO:0007669"/>
    <property type="project" value="InterPro"/>
</dbReference>
<evidence type="ECO:0000256" key="1">
    <source>
        <dbReference type="ARBA" id="ARBA00004323"/>
    </source>
</evidence>
<organism evidence="10 11">
    <name type="scientific">Branchiostoma lanceolatum</name>
    <name type="common">Common lancelet</name>
    <name type="synonym">Amphioxus lanceolatum</name>
    <dbReference type="NCBI Taxonomy" id="7740"/>
    <lineage>
        <taxon>Eukaryota</taxon>
        <taxon>Metazoa</taxon>
        <taxon>Chordata</taxon>
        <taxon>Cephalochordata</taxon>
        <taxon>Leptocardii</taxon>
        <taxon>Amphioxiformes</taxon>
        <taxon>Branchiostomatidae</taxon>
        <taxon>Branchiostoma</taxon>
    </lineage>
</organism>
<evidence type="ECO:0000256" key="3">
    <source>
        <dbReference type="ARBA" id="ARBA00022679"/>
    </source>
</evidence>
<comment type="subcellular location">
    <subcellularLocation>
        <location evidence="1 9">Golgi apparatus membrane</location>
        <topology evidence="1 9">Single-pass type II membrane protein</topology>
    </subcellularLocation>
</comment>
<gene>
    <name evidence="10" type="primary">CHST10</name>
    <name evidence="10" type="ORF">BLAG_LOCUS15709</name>
</gene>
<proteinExistence type="inferred from homology"/>